<proteinExistence type="predicted"/>
<protein>
    <submittedName>
        <fullName evidence="1">Uncharacterized protein</fullName>
    </submittedName>
</protein>
<dbReference type="EMBL" id="JACAGJ010000001">
    <property type="protein sequence ID" value="MDM1071252.1"/>
    <property type="molecule type" value="Genomic_DNA"/>
</dbReference>
<comment type="caution">
    <text evidence="1">The sequence shown here is derived from an EMBL/GenBank/DDBJ whole genome shotgun (WGS) entry which is preliminary data.</text>
</comment>
<sequence>MTAEEFVKKFYTEKTEQLKNSFDFQTDKRNTTSYEIEKLNLDELQLDKLRLGISQLLTDNYYTILLGLDGSATIGEGNQETMTGSCQVRLTPAFFSRSSTIRLPSSFFSLSFVINQINE</sequence>
<dbReference type="RefSeq" id="WP_286491651.1">
    <property type="nucleotide sequence ID" value="NZ_JACAGJ010000001.1"/>
</dbReference>
<dbReference type="Proteomes" id="UP001170959">
    <property type="component" value="Unassembled WGS sequence"/>
</dbReference>
<organism evidence="1 2">
    <name type="scientific">Empedobacter brevis</name>
    <dbReference type="NCBI Taxonomy" id="247"/>
    <lineage>
        <taxon>Bacteria</taxon>
        <taxon>Pseudomonadati</taxon>
        <taxon>Bacteroidota</taxon>
        <taxon>Flavobacteriia</taxon>
        <taxon>Flavobacteriales</taxon>
        <taxon>Weeksellaceae</taxon>
        <taxon>Empedobacter</taxon>
    </lineage>
</organism>
<gene>
    <name evidence="1" type="ORF">HX001_01970</name>
</gene>
<reference evidence="1" key="2">
    <citation type="journal article" date="2022" name="Sci. Total Environ.">
        <title>Prevalence, transmission, and molecular epidemiology of tet(X)-positive bacteria among humans, animals, and environmental niches in China: An epidemiological, and genomic-based study.</title>
        <authorList>
            <person name="Dong N."/>
            <person name="Zeng Y."/>
            <person name="Cai C."/>
            <person name="Sun C."/>
            <person name="Lu J."/>
            <person name="Liu C."/>
            <person name="Zhou H."/>
            <person name="Sun Q."/>
            <person name="Shu L."/>
            <person name="Wang H."/>
            <person name="Wang Y."/>
            <person name="Wang S."/>
            <person name="Wu C."/>
            <person name="Chan E.W."/>
            <person name="Chen G."/>
            <person name="Shen Z."/>
            <person name="Chen S."/>
            <person name="Zhang R."/>
        </authorList>
    </citation>
    <scope>NUCLEOTIDE SEQUENCE</scope>
    <source>
        <strain evidence="1">R655-4</strain>
    </source>
</reference>
<dbReference type="AlphaFoldDB" id="A0AAJ1V6P6"/>
<accession>A0AAJ1V6P6</accession>
<reference evidence="1" key="1">
    <citation type="submission" date="2020-06" db="EMBL/GenBank/DDBJ databases">
        <authorList>
            <person name="Dong N."/>
        </authorList>
    </citation>
    <scope>NUCLEOTIDE SEQUENCE</scope>
    <source>
        <strain evidence="1">R655-4</strain>
    </source>
</reference>
<evidence type="ECO:0000313" key="2">
    <source>
        <dbReference type="Proteomes" id="UP001170959"/>
    </source>
</evidence>
<name>A0AAJ1V6P6_9FLAO</name>
<evidence type="ECO:0000313" key="1">
    <source>
        <dbReference type="EMBL" id="MDM1071252.1"/>
    </source>
</evidence>